<evidence type="ECO:0000313" key="1">
    <source>
        <dbReference type="EMBL" id="JAP22056.1"/>
    </source>
</evidence>
<organism evidence="1">
    <name type="scientific">Solanum chacoense</name>
    <name type="common">Chaco potato</name>
    <dbReference type="NCBI Taxonomy" id="4108"/>
    <lineage>
        <taxon>Eukaryota</taxon>
        <taxon>Viridiplantae</taxon>
        <taxon>Streptophyta</taxon>
        <taxon>Embryophyta</taxon>
        <taxon>Tracheophyta</taxon>
        <taxon>Spermatophyta</taxon>
        <taxon>Magnoliopsida</taxon>
        <taxon>eudicotyledons</taxon>
        <taxon>Gunneridae</taxon>
        <taxon>Pentapetalae</taxon>
        <taxon>asterids</taxon>
        <taxon>lamiids</taxon>
        <taxon>Solanales</taxon>
        <taxon>Solanaceae</taxon>
        <taxon>Solanoideae</taxon>
        <taxon>Solaneae</taxon>
        <taxon>Solanum</taxon>
    </lineage>
</organism>
<proteinExistence type="predicted"/>
<sequence length="60" mass="7272">MIFKSVLYIERKVFYIITYESMILKNNEKNCDDILDKMFIVEFFLLTSYVSFNYKIVALL</sequence>
<dbReference type="EMBL" id="GEDG01016995">
    <property type="protein sequence ID" value="JAP22056.1"/>
    <property type="molecule type" value="Transcribed_RNA"/>
</dbReference>
<protein>
    <submittedName>
        <fullName evidence="1">Putative ovule protein</fullName>
    </submittedName>
</protein>
<name>A0A0V0HPL7_SOLCH</name>
<reference evidence="1" key="1">
    <citation type="submission" date="2015-12" db="EMBL/GenBank/DDBJ databases">
        <title>Gene expression during late stages of embryo sac development: a critical building block for successful pollen-pistil interactions.</title>
        <authorList>
            <person name="Liu Y."/>
            <person name="Joly V."/>
            <person name="Sabar M."/>
            <person name="Matton D.P."/>
        </authorList>
    </citation>
    <scope>NUCLEOTIDE SEQUENCE</scope>
</reference>
<accession>A0A0V0HPL7</accession>
<dbReference type="AlphaFoldDB" id="A0A0V0HPL7"/>